<feature type="region of interest" description="Disordered" evidence="1">
    <location>
        <begin position="1"/>
        <end position="37"/>
    </location>
</feature>
<dbReference type="AlphaFoldDB" id="A0A0A9HIC7"/>
<reference evidence="2" key="2">
    <citation type="journal article" date="2015" name="Data Brief">
        <title>Shoot transcriptome of the giant reed, Arundo donax.</title>
        <authorList>
            <person name="Barrero R.A."/>
            <person name="Guerrero F.D."/>
            <person name="Moolhuijzen P."/>
            <person name="Goolsby J.A."/>
            <person name="Tidwell J."/>
            <person name="Bellgard S.E."/>
            <person name="Bellgard M.I."/>
        </authorList>
    </citation>
    <scope>NUCLEOTIDE SEQUENCE</scope>
    <source>
        <tissue evidence="2">Shoot tissue taken approximately 20 cm above the soil surface</tissue>
    </source>
</reference>
<proteinExistence type="predicted"/>
<accession>A0A0A9HIC7</accession>
<organism evidence="2">
    <name type="scientific">Arundo donax</name>
    <name type="common">Giant reed</name>
    <name type="synonym">Donax arundinaceus</name>
    <dbReference type="NCBI Taxonomy" id="35708"/>
    <lineage>
        <taxon>Eukaryota</taxon>
        <taxon>Viridiplantae</taxon>
        <taxon>Streptophyta</taxon>
        <taxon>Embryophyta</taxon>
        <taxon>Tracheophyta</taxon>
        <taxon>Spermatophyta</taxon>
        <taxon>Magnoliopsida</taxon>
        <taxon>Liliopsida</taxon>
        <taxon>Poales</taxon>
        <taxon>Poaceae</taxon>
        <taxon>PACMAD clade</taxon>
        <taxon>Arundinoideae</taxon>
        <taxon>Arundineae</taxon>
        <taxon>Arundo</taxon>
    </lineage>
</organism>
<sequence>MAARDRGCTHEALSSPSPSSPICGWALASPTSSKRAE</sequence>
<dbReference type="EMBL" id="GBRH01165273">
    <property type="protein sequence ID" value="JAE32623.1"/>
    <property type="molecule type" value="Transcribed_RNA"/>
</dbReference>
<evidence type="ECO:0000313" key="2">
    <source>
        <dbReference type="EMBL" id="JAE32623.1"/>
    </source>
</evidence>
<reference evidence="2" key="1">
    <citation type="submission" date="2014-09" db="EMBL/GenBank/DDBJ databases">
        <authorList>
            <person name="Magalhaes I.L.F."/>
            <person name="Oliveira U."/>
            <person name="Santos F.R."/>
            <person name="Vidigal T.H.D.A."/>
            <person name="Brescovit A.D."/>
            <person name="Santos A.J."/>
        </authorList>
    </citation>
    <scope>NUCLEOTIDE SEQUENCE</scope>
    <source>
        <tissue evidence="2">Shoot tissue taken approximately 20 cm above the soil surface</tissue>
    </source>
</reference>
<evidence type="ECO:0000256" key="1">
    <source>
        <dbReference type="SAM" id="MobiDB-lite"/>
    </source>
</evidence>
<protein>
    <submittedName>
        <fullName evidence="2">Uncharacterized protein</fullName>
    </submittedName>
</protein>
<name>A0A0A9HIC7_ARUDO</name>